<dbReference type="Proteomes" id="UP000006813">
    <property type="component" value="Unassembled WGS sequence"/>
</dbReference>
<proteinExistence type="predicted"/>
<dbReference type="STRING" id="10181.G5C1I1"/>
<evidence type="ECO:0000313" key="2">
    <source>
        <dbReference type="EMBL" id="EHB15390.1"/>
    </source>
</evidence>
<evidence type="ECO:0000313" key="3">
    <source>
        <dbReference type="Proteomes" id="UP000006813"/>
    </source>
</evidence>
<name>G5C1I1_HETGA</name>
<evidence type="ECO:0000256" key="1">
    <source>
        <dbReference type="SAM" id="MobiDB-lite"/>
    </source>
</evidence>
<organism evidence="2 3">
    <name type="scientific">Heterocephalus glaber</name>
    <name type="common">Naked mole rat</name>
    <dbReference type="NCBI Taxonomy" id="10181"/>
    <lineage>
        <taxon>Eukaryota</taxon>
        <taxon>Metazoa</taxon>
        <taxon>Chordata</taxon>
        <taxon>Craniata</taxon>
        <taxon>Vertebrata</taxon>
        <taxon>Euteleostomi</taxon>
        <taxon>Mammalia</taxon>
        <taxon>Eutheria</taxon>
        <taxon>Euarchontoglires</taxon>
        <taxon>Glires</taxon>
        <taxon>Rodentia</taxon>
        <taxon>Hystricomorpha</taxon>
        <taxon>Bathyergidae</taxon>
        <taxon>Heterocephalus</taxon>
    </lineage>
</organism>
<dbReference type="InParanoid" id="G5C1I1"/>
<feature type="region of interest" description="Disordered" evidence="1">
    <location>
        <begin position="46"/>
        <end position="92"/>
    </location>
</feature>
<dbReference type="AlphaFoldDB" id="G5C1I1"/>
<gene>
    <name evidence="2" type="ORF">GW7_09619</name>
</gene>
<dbReference type="EMBL" id="JH172841">
    <property type="protein sequence ID" value="EHB15390.1"/>
    <property type="molecule type" value="Genomic_DNA"/>
</dbReference>
<protein>
    <submittedName>
        <fullName evidence="2">Sorting nexin-30</fullName>
    </submittedName>
</protein>
<accession>G5C1I1</accession>
<reference evidence="2 3" key="1">
    <citation type="journal article" date="2011" name="Nature">
        <title>Genome sequencing reveals insights into physiology and longevity of the naked mole rat.</title>
        <authorList>
            <person name="Kim E.B."/>
            <person name="Fang X."/>
            <person name="Fushan A.A."/>
            <person name="Huang Z."/>
            <person name="Lobanov A.V."/>
            <person name="Han L."/>
            <person name="Marino S.M."/>
            <person name="Sun X."/>
            <person name="Turanov A.A."/>
            <person name="Yang P."/>
            <person name="Yim S.H."/>
            <person name="Zhao X."/>
            <person name="Kasaikina M.V."/>
            <person name="Stoletzki N."/>
            <person name="Peng C."/>
            <person name="Polak P."/>
            <person name="Xiong Z."/>
            <person name="Kiezun A."/>
            <person name="Zhu Y."/>
            <person name="Chen Y."/>
            <person name="Kryukov G.V."/>
            <person name="Zhang Q."/>
            <person name="Peshkin L."/>
            <person name="Yang L."/>
            <person name="Bronson R.T."/>
            <person name="Buffenstein R."/>
            <person name="Wang B."/>
            <person name="Han C."/>
            <person name="Li Q."/>
            <person name="Chen L."/>
            <person name="Zhao W."/>
            <person name="Sunyaev S.R."/>
            <person name="Park T.J."/>
            <person name="Zhang G."/>
            <person name="Wang J."/>
            <person name="Gladyshev V.N."/>
        </authorList>
    </citation>
    <scope>NUCLEOTIDE SEQUENCE [LARGE SCALE GENOMIC DNA]</scope>
</reference>
<sequence length="104" mass="11035">MLLCLHHMLSAGLRAHFGDWMLAWRASRAERRALRGLSVGSWQQKEAAAQTTAGGTPKALLSSGPHSLRDMPLATSSSEEAVGGHSTPSPDLLVALSFGDKDLV</sequence>